<proteinExistence type="predicted"/>
<name>A0A8X7QGL7_BRACI</name>
<dbReference type="Gene3D" id="3.40.50.1820">
    <property type="entry name" value="alpha/beta hydrolase"/>
    <property type="match status" value="1"/>
</dbReference>
<organism evidence="2 3">
    <name type="scientific">Brassica carinata</name>
    <name type="common">Ethiopian mustard</name>
    <name type="synonym">Abyssinian cabbage</name>
    <dbReference type="NCBI Taxonomy" id="52824"/>
    <lineage>
        <taxon>Eukaryota</taxon>
        <taxon>Viridiplantae</taxon>
        <taxon>Streptophyta</taxon>
        <taxon>Embryophyta</taxon>
        <taxon>Tracheophyta</taxon>
        <taxon>Spermatophyta</taxon>
        <taxon>Magnoliopsida</taxon>
        <taxon>eudicotyledons</taxon>
        <taxon>Gunneridae</taxon>
        <taxon>Pentapetalae</taxon>
        <taxon>rosids</taxon>
        <taxon>malvids</taxon>
        <taxon>Brassicales</taxon>
        <taxon>Brassicaceae</taxon>
        <taxon>Brassiceae</taxon>
        <taxon>Brassica</taxon>
    </lineage>
</organism>
<sequence length="115" mass="13175">MGIHPLLFIRVLQMSQWRFPPDIPLPYKGYRDEDWQDNDGALNTISMTHPRIPVEHSNLIVQSDSDCLPPNQAFGVEFDLIYDSIFERAGNMYSKSPQTLPNEAQQLQLGGDQEE</sequence>
<dbReference type="InterPro" id="IPR029058">
    <property type="entry name" value="AB_hydrolase_fold"/>
</dbReference>
<accession>A0A8X7QGL7</accession>
<dbReference type="OrthoDB" id="206848at2759"/>
<protein>
    <submittedName>
        <fullName evidence="2">Uncharacterized protein</fullName>
    </submittedName>
</protein>
<dbReference type="Proteomes" id="UP000886595">
    <property type="component" value="Unassembled WGS sequence"/>
</dbReference>
<dbReference type="PANTHER" id="PTHR34043:SF9">
    <property type="entry name" value="ALPHA_BETA-HYDROLASES SUPERFAMILY PROTEIN"/>
    <property type="match status" value="1"/>
</dbReference>
<evidence type="ECO:0000256" key="1">
    <source>
        <dbReference type="SAM" id="MobiDB-lite"/>
    </source>
</evidence>
<dbReference type="PANTHER" id="PTHR34043">
    <property type="entry name" value="ALPHA/BETA-HYDROLASES SUPERFAMILY PROTEIN"/>
    <property type="match status" value="1"/>
</dbReference>
<dbReference type="EMBL" id="JAAMPC010000013">
    <property type="protein sequence ID" value="KAG2269158.1"/>
    <property type="molecule type" value="Genomic_DNA"/>
</dbReference>
<gene>
    <name evidence="2" type="ORF">Bca52824_063713</name>
</gene>
<evidence type="ECO:0000313" key="2">
    <source>
        <dbReference type="EMBL" id="KAG2269158.1"/>
    </source>
</evidence>
<evidence type="ECO:0000313" key="3">
    <source>
        <dbReference type="Proteomes" id="UP000886595"/>
    </source>
</evidence>
<feature type="region of interest" description="Disordered" evidence="1">
    <location>
        <begin position="93"/>
        <end position="115"/>
    </location>
</feature>
<comment type="caution">
    <text evidence="2">The sequence shown here is derived from an EMBL/GenBank/DDBJ whole genome shotgun (WGS) entry which is preliminary data.</text>
</comment>
<reference evidence="2 3" key="1">
    <citation type="submission" date="2020-02" db="EMBL/GenBank/DDBJ databases">
        <authorList>
            <person name="Ma Q."/>
            <person name="Huang Y."/>
            <person name="Song X."/>
            <person name="Pei D."/>
        </authorList>
    </citation>
    <scope>NUCLEOTIDE SEQUENCE [LARGE SCALE GENOMIC DNA]</scope>
    <source>
        <strain evidence="2">Sxm20200214</strain>
        <tissue evidence="2">Leaf</tissue>
    </source>
</reference>
<feature type="compositionally biased region" description="Polar residues" evidence="1">
    <location>
        <begin position="93"/>
        <end position="108"/>
    </location>
</feature>
<dbReference type="AlphaFoldDB" id="A0A8X7QGL7"/>
<keyword evidence="3" id="KW-1185">Reference proteome</keyword>